<gene>
    <name evidence="1" type="ORF">CBW52_19080</name>
</gene>
<reference evidence="1 2" key="1">
    <citation type="submission" date="2017-05" db="EMBL/GenBank/DDBJ databases">
        <title>Whole genome sequencing of Yersinia kristensenii.</title>
        <authorList>
            <person name="Campioni F."/>
        </authorList>
    </citation>
    <scope>NUCLEOTIDE SEQUENCE [LARGE SCALE GENOMIC DNA]</scope>
    <source>
        <strain evidence="1 2">CFSAN060538</strain>
    </source>
</reference>
<dbReference type="EMBL" id="NHOG01000025">
    <property type="protein sequence ID" value="OVZ78309.1"/>
    <property type="molecule type" value="Genomic_DNA"/>
</dbReference>
<accession>A0AB73NV56</accession>
<proteinExistence type="predicted"/>
<dbReference type="InterPro" id="IPR012334">
    <property type="entry name" value="Pectin_lyas_fold"/>
</dbReference>
<organism evidence="1 2">
    <name type="scientific">Yersinia kristensenii</name>
    <dbReference type="NCBI Taxonomy" id="28152"/>
    <lineage>
        <taxon>Bacteria</taxon>
        <taxon>Pseudomonadati</taxon>
        <taxon>Pseudomonadota</taxon>
        <taxon>Gammaproteobacteria</taxon>
        <taxon>Enterobacterales</taxon>
        <taxon>Yersiniaceae</taxon>
        <taxon>Yersinia</taxon>
    </lineage>
</organism>
<keyword evidence="2" id="KW-1185">Reference proteome</keyword>
<name>A0AB73NV56_YERKR</name>
<dbReference type="Proteomes" id="UP000195840">
    <property type="component" value="Unassembled WGS sequence"/>
</dbReference>
<comment type="caution">
    <text evidence="1">The sequence shown here is derived from an EMBL/GenBank/DDBJ whole genome shotgun (WGS) entry which is preliminary data.</text>
</comment>
<dbReference type="AlphaFoldDB" id="A0AB73NV56"/>
<evidence type="ECO:0000313" key="2">
    <source>
        <dbReference type="Proteomes" id="UP000195840"/>
    </source>
</evidence>
<sequence length="148" mass="15694">MGLSPLVAYLSTPDYFDSVDVREMGGMYANRIRIIAEGNINNGKHIESTGALQMVTRGNINNSLGGAITGRTVQLYSGGIVHNLHGKIKANISSNTSGVYINAAGLNNDEGRIQTHGGSINIVLDSPIENNNGDISIVGKTKTKQLKI</sequence>
<evidence type="ECO:0000313" key="1">
    <source>
        <dbReference type="EMBL" id="OVZ78309.1"/>
    </source>
</evidence>
<dbReference type="Gene3D" id="2.160.20.10">
    <property type="entry name" value="Single-stranded right-handed beta-helix, Pectin lyase-like"/>
    <property type="match status" value="1"/>
</dbReference>
<protein>
    <submittedName>
        <fullName evidence="1">Heme utilization protein</fullName>
    </submittedName>
</protein>